<name>H2ATM8_KAZAF</name>
<accession>H2ATM8</accession>
<keyword evidence="3" id="KW-1185">Reference proteome</keyword>
<dbReference type="InParanoid" id="H2ATM8"/>
<evidence type="ECO:0000256" key="1">
    <source>
        <dbReference type="SAM" id="SignalP"/>
    </source>
</evidence>
<dbReference type="KEGG" id="kaf:KAFR_0D00810"/>
<evidence type="ECO:0000313" key="2">
    <source>
        <dbReference type="EMBL" id="CCF57728.1"/>
    </source>
</evidence>
<organism evidence="2 3">
    <name type="scientific">Kazachstania africana (strain ATCC 22294 / BCRC 22015 / CBS 2517 / CECT 1963 / NBRC 1671 / NRRL Y-8276)</name>
    <name type="common">Yeast</name>
    <name type="synonym">Kluyveromyces africanus</name>
    <dbReference type="NCBI Taxonomy" id="1071382"/>
    <lineage>
        <taxon>Eukaryota</taxon>
        <taxon>Fungi</taxon>
        <taxon>Dikarya</taxon>
        <taxon>Ascomycota</taxon>
        <taxon>Saccharomycotina</taxon>
        <taxon>Saccharomycetes</taxon>
        <taxon>Saccharomycetales</taxon>
        <taxon>Saccharomycetaceae</taxon>
        <taxon>Kazachstania</taxon>
    </lineage>
</organism>
<keyword evidence="1" id="KW-0732">Signal</keyword>
<dbReference type="AlphaFoldDB" id="H2ATM8"/>
<dbReference type="OrthoDB" id="4070802at2759"/>
<feature type="chain" id="PRO_5003558885" description="Ecp2 effector protein domain-containing protein" evidence="1">
    <location>
        <begin position="25"/>
        <end position="298"/>
    </location>
</feature>
<dbReference type="GeneID" id="13885686"/>
<evidence type="ECO:0000313" key="3">
    <source>
        <dbReference type="Proteomes" id="UP000005220"/>
    </source>
</evidence>
<dbReference type="HOGENOM" id="CLU_1001387_0_0_1"/>
<proteinExistence type="predicted"/>
<feature type="signal peptide" evidence="1">
    <location>
        <begin position="1"/>
        <end position="24"/>
    </location>
</feature>
<evidence type="ECO:0008006" key="4">
    <source>
        <dbReference type="Google" id="ProtNLM"/>
    </source>
</evidence>
<reference evidence="2 3" key="1">
    <citation type="journal article" date="2011" name="Proc. Natl. Acad. Sci. U.S.A.">
        <title>Evolutionary erosion of yeast sex chromosomes by mating-type switching accidents.</title>
        <authorList>
            <person name="Gordon J.L."/>
            <person name="Armisen D."/>
            <person name="Proux-Wera E."/>
            <person name="Oheigeartaigh S.S."/>
            <person name="Byrne K.P."/>
            <person name="Wolfe K.H."/>
        </authorList>
    </citation>
    <scope>NUCLEOTIDE SEQUENCE [LARGE SCALE GENOMIC DNA]</scope>
    <source>
        <strain evidence="3">ATCC 22294 / BCRC 22015 / CBS 2517 / CECT 1963 / NBRC 1671 / NRRL Y-8276</strain>
    </source>
</reference>
<dbReference type="RefSeq" id="XP_003956863.1">
    <property type="nucleotide sequence ID" value="XM_003956814.1"/>
</dbReference>
<protein>
    <recommendedName>
        <fullName evidence="4">Ecp2 effector protein domain-containing protein</fullName>
    </recommendedName>
</protein>
<dbReference type="EMBL" id="HE650824">
    <property type="protein sequence ID" value="CCF57728.1"/>
    <property type="molecule type" value="Genomic_DNA"/>
</dbReference>
<sequence>MASIKSISTILKFVMSVLSYSALAGAIDRAETTLACTRPHNYPDVPLSRDNTTATDVLNVQQCLRANGYPVNTTVAVDQSGTLIIHPGLTFNRPSNYITAVRRCRQLYGYGLATAVLEGPVLDPEDTPIGTLLDIVLSGRRITGVRRLQRATEATGTSQPLPTDGSSYMRRSSSYYYSFMSEESGCGSDEKFIDTTDMCQDNNKNSFASFMVRNPNAKYDLDFTAWPHHDCIKGNAKTYTVGPDELLSCTKRKTYSWYGALADDDCYGDDPSSSCVTKDVNTYTGTYKVWQIIVEGKY</sequence>
<gene>
    <name evidence="2" type="primary">KAFR0D00810</name>
    <name evidence="2" type="ORF">KAFR_0D00810</name>
</gene>
<dbReference type="Proteomes" id="UP000005220">
    <property type="component" value="Chromosome 4"/>
</dbReference>
<dbReference type="eggNOG" id="ENOG502SUNT">
    <property type="taxonomic scope" value="Eukaryota"/>
</dbReference>